<reference evidence="3" key="1">
    <citation type="submission" date="2016-10" db="EMBL/GenBank/DDBJ databases">
        <authorList>
            <person name="Varghese N."/>
            <person name="Submissions S."/>
        </authorList>
    </citation>
    <scope>NUCLEOTIDE SEQUENCE [LARGE SCALE GENOMIC DNA]</scope>
    <source>
        <strain evidence="3">DSM 29303</strain>
    </source>
</reference>
<keyword evidence="3" id="KW-1185">Reference proteome</keyword>
<protein>
    <submittedName>
        <fullName evidence="2">Uncharacterized protein</fullName>
    </submittedName>
</protein>
<feature type="transmembrane region" description="Helical" evidence="1">
    <location>
        <begin position="163"/>
        <end position="181"/>
    </location>
</feature>
<keyword evidence="1" id="KW-0472">Membrane</keyword>
<name>A0A1H2ZPV3_9RHOB</name>
<dbReference type="EMBL" id="FNNA01000003">
    <property type="protein sequence ID" value="SDX18759.1"/>
    <property type="molecule type" value="Genomic_DNA"/>
</dbReference>
<feature type="transmembrane region" description="Helical" evidence="1">
    <location>
        <begin position="49"/>
        <end position="67"/>
    </location>
</feature>
<keyword evidence="1" id="KW-1133">Transmembrane helix</keyword>
<feature type="transmembrane region" description="Helical" evidence="1">
    <location>
        <begin position="20"/>
        <end position="37"/>
    </location>
</feature>
<feature type="transmembrane region" description="Helical" evidence="1">
    <location>
        <begin position="125"/>
        <end position="143"/>
    </location>
</feature>
<dbReference type="AlphaFoldDB" id="A0A1H2ZPV3"/>
<proteinExistence type="predicted"/>
<dbReference type="OrthoDB" id="428401at2"/>
<keyword evidence="1" id="KW-0812">Transmembrane</keyword>
<accession>A0A1H2ZPV3</accession>
<evidence type="ECO:0000256" key="1">
    <source>
        <dbReference type="SAM" id="Phobius"/>
    </source>
</evidence>
<sequence>MWTCMTHDWQPGIGDPTWQGWATVLVYLVAAALALAASGSGAGAARERWFWRLTGVLLLLLAVNKQLDLQSALTASGRCLAMAQGWYENRRWVQLGFLAALALLALWLLVGMLRLLSGTLARTGLAAVGVAVVAGFVMIRAVGFHHVDGLLRLPVMGLRANTVLEWTGPVLIALGALGVLLRPRRR</sequence>
<dbReference type="STRING" id="1545044.SAMN05444276_103152"/>
<evidence type="ECO:0000313" key="3">
    <source>
        <dbReference type="Proteomes" id="UP000182944"/>
    </source>
</evidence>
<gene>
    <name evidence="2" type="ORF">SAMN05444276_103152</name>
</gene>
<dbReference type="Proteomes" id="UP000182944">
    <property type="component" value="Unassembled WGS sequence"/>
</dbReference>
<organism evidence="2 3">
    <name type="scientific">Paracoccus sanguinis</name>
    <dbReference type="NCBI Taxonomy" id="1545044"/>
    <lineage>
        <taxon>Bacteria</taxon>
        <taxon>Pseudomonadati</taxon>
        <taxon>Pseudomonadota</taxon>
        <taxon>Alphaproteobacteria</taxon>
        <taxon>Rhodobacterales</taxon>
        <taxon>Paracoccaceae</taxon>
        <taxon>Paracoccus</taxon>
    </lineage>
</organism>
<evidence type="ECO:0000313" key="2">
    <source>
        <dbReference type="EMBL" id="SDX18759.1"/>
    </source>
</evidence>
<feature type="transmembrane region" description="Helical" evidence="1">
    <location>
        <begin position="92"/>
        <end position="113"/>
    </location>
</feature>